<dbReference type="Proteomes" id="UP001056291">
    <property type="component" value="Chromosome"/>
</dbReference>
<dbReference type="CDD" id="cd13520">
    <property type="entry name" value="PBP2_TAXI_TRAP"/>
    <property type="match status" value="1"/>
</dbReference>
<keyword evidence="3" id="KW-1185">Reference proteome</keyword>
<name>A0ABY4W8X9_9PROT</name>
<reference evidence="2" key="1">
    <citation type="submission" date="2022-06" db="EMBL/GenBank/DDBJ databases">
        <title>Sneathiella actinostolidae sp. nov., isolated from a sea anemonein the Western Pacific Ocean.</title>
        <authorList>
            <person name="Wei M.J."/>
        </authorList>
    </citation>
    <scope>NUCLEOTIDE SEQUENCE</scope>
    <source>
        <strain evidence="2">PHK-P5</strain>
    </source>
</reference>
<dbReference type="SUPFAM" id="SSF53850">
    <property type="entry name" value="Periplasmic binding protein-like II"/>
    <property type="match status" value="1"/>
</dbReference>
<protein>
    <submittedName>
        <fullName evidence="2">TAXI family TRAP transporter solute-binding subunit</fullName>
    </submittedName>
</protein>
<sequence>MSDKDAPACSKIYSNIFTRQVAPVLMIVFSLLLVPIGQSIAQDISFFRIGTGSSSGTYYPIGTLIGSVISSPPGSRACEDGGSCGVPGLIVTGQTTRGSIANIEGVMAGSLETGLAQSDMVQAAYTGTGVYRLKEPAKNLRVIANLYPENIHLVVRRDAGIANISQLRGKRISLDVPGSGTRENAKLILSAYGIAPLEYQAIPVNADKAVGMMLNKELDAFFFVAGYPVTAVSELADTGIIDLLPIDGKVAAKIVEEHSYYSLSEIPANVYEGVAATPSLAVSTQWVVNANMEDDVVYEVTRALWHPNNRALLDNGHLKGKHIRLETALDGIATPLHAGAEKYYRENGMIKN</sequence>
<dbReference type="Pfam" id="PF16868">
    <property type="entry name" value="NMT1_3"/>
    <property type="match status" value="1"/>
</dbReference>
<dbReference type="Gene3D" id="3.40.190.10">
    <property type="entry name" value="Periplasmic binding protein-like II"/>
    <property type="match status" value="2"/>
</dbReference>
<keyword evidence="1" id="KW-0472">Membrane</keyword>
<dbReference type="PANTHER" id="PTHR42941">
    <property type="entry name" value="SLL1037 PROTEIN"/>
    <property type="match status" value="1"/>
</dbReference>
<organism evidence="2 3">
    <name type="scientific">Sneathiella marina</name>
    <dbReference type="NCBI Taxonomy" id="2950108"/>
    <lineage>
        <taxon>Bacteria</taxon>
        <taxon>Pseudomonadati</taxon>
        <taxon>Pseudomonadota</taxon>
        <taxon>Alphaproteobacteria</taxon>
        <taxon>Sneathiellales</taxon>
        <taxon>Sneathiellaceae</taxon>
        <taxon>Sneathiella</taxon>
    </lineage>
</organism>
<gene>
    <name evidence="2" type="ORF">NBZ79_01915</name>
</gene>
<keyword evidence="1" id="KW-1133">Transmembrane helix</keyword>
<dbReference type="EMBL" id="CP098747">
    <property type="protein sequence ID" value="USG61729.1"/>
    <property type="molecule type" value="Genomic_DNA"/>
</dbReference>
<proteinExistence type="predicted"/>
<dbReference type="NCBIfam" id="TIGR02122">
    <property type="entry name" value="TRAP_TAXI"/>
    <property type="match status" value="1"/>
</dbReference>
<accession>A0ABY4W8X9</accession>
<dbReference type="RefSeq" id="WP_251934923.1">
    <property type="nucleotide sequence ID" value="NZ_CP098747.1"/>
</dbReference>
<evidence type="ECO:0000313" key="3">
    <source>
        <dbReference type="Proteomes" id="UP001056291"/>
    </source>
</evidence>
<dbReference type="InterPro" id="IPR011852">
    <property type="entry name" value="TRAP_TAXI"/>
</dbReference>
<feature type="transmembrane region" description="Helical" evidence="1">
    <location>
        <begin position="21"/>
        <end position="41"/>
    </location>
</feature>
<evidence type="ECO:0000256" key="1">
    <source>
        <dbReference type="SAM" id="Phobius"/>
    </source>
</evidence>
<dbReference type="PANTHER" id="PTHR42941:SF1">
    <property type="entry name" value="SLL1037 PROTEIN"/>
    <property type="match status" value="1"/>
</dbReference>
<keyword evidence="1" id="KW-0812">Transmembrane</keyword>
<evidence type="ECO:0000313" key="2">
    <source>
        <dbReference type="EMBL" id="USG61729.1"/>
    </source>
</evidence>